<organism evidence="2">
    <name type="scientific">Suncus murinus rhabdovirus</name>
    <dbReference type="NCBI Taxonomy" id="3139574"/>
    <lineage>
        <taxon>Viruses</taxon>
        <taxon>Riboviria</taxon>
        <taxon>Orthornavirae</taxon>
        <taxon>Negarnaviricota</taxon>
        <taxon>Haploviricotina</taxon>
        <taxon>Monjiviricetes</taxon>
        <taxon>Mononegavirales</taxon>
        <taxon>Rhabdoviridae</taxon>
    </lineage>
</organism>
<dbReference type="EMBL" id="PP272765">
    <property type="protein sequence ID" value="WZI33524.1"/>
    <property type="molecule type" value="Viral_cRNA"/>
</dbReference>
<proteinExistence type="predicted"/>
<reference evidence="2" key="2">
    <citation type="submission" date="2024-01" db="EMBL/GenBank/DDBJ databases">
        <authorList>
            <person name="Zhang X.-A."/>
            <person name="Zhang J.-T."/>
            <person name="Hu Z.-Y."/>
            <person name="Liu W."/>
        </authorList>
    </citation>
    <scope>NUCLEOTIDE SEQUENCE</scope>
    <source>
        <strain evidence="2">Rhabd_1</strain>
    </source>
</reference>
<protein>
    <submittedName>
        <fullName evidence="2">Phosphoprotein</fullName>
    </submittedName>
</protein>
<sequence length="321" mass="36076">MIGRDRIRALAGKRFFADIEGKTFDGDDEEAAYEEGSQKAAPIFERQNDELEARPEEEELDEGNSEGEDDVECDDEDHLEDLVEQDEQGRMDHVASDGEMMVSAAEDLAEEHKDGCYIEADLNHLNLSDSFEDKMYASEKAASSEDEVDPQELRLEVDKIQLSSLQSQEELDETCFGMLHVLASKMGWSLLPLKCKSEDRKLIICMAPVKKRLRRRSSSYGDEPPVVENLSLVNKGRSSESIQDENLQALNSLVGKLETGQIRFMKKKKNGFMVLSMDTPGISVELVDRCLADSTSEKQAVHKILEKTGMLQLVEALCEYP</sequence>
<name>A0AB38ZKD8_9RHAB</name>
<accession>A0AB38ZKD8</accession>
<feature type="compositionally biased region" description="Acidic residues" evidence="1">
    <location>
        <begin position="55"/>
        <end position="78"/>
    </location>
</feature>
<evidence type="ECO:0000313" key="2">
    <source>
        <dbReference type="EMBL" id="WZI33524.1"/>
    </source>
</evidence>
<feature type="region of interest" description="Disordered" evidence="1">
    <location>
        <begin position="23"/>
        <end position="78"/>
    </location>
</feature>
<reference evidence="2" key="1">
    <citation type="journal article" date="2024" name="NPJ Biofilms Microbiomes">
        <title>Decoding the RNA viromes in shrew lungs along the eastern coast of China.</title>
        <authorList>
            <person name="Zhang J.T."/>
            <person name="Hu Z.Y."/>
            <person name="Tang F."/>
            <person name="Liu Y.T."/>
            <person name="Tan W.L."/>
            <person name="Ma X.F."/>
            <person name="Zhang Y.F."/>
            <person name="Si G.Q."/>
            <person name="Zhang L."/>
            <person name="Zhang M.Q."/>
            <person name="Peng C."/>
            <person name="Fu B.K."/>
            <person name="Fang L.Q."/>
            <person name="Zhang X.A."/>
            <person name="Liu W."/>
        </authorList>
    </citation>
    <scope>NUCLEOTIDE SEQUENCE</scope>
    <source>
        <strain evidence="2">Rhabd_1</strain>
    </source>
</reference>
<evidence type="ECO:0000256" key="1">
    <source>
        <dbReference type="SAM" id="MobiDB-lite"/>
    </source>
</evidence>